<dbReference type="Pfam" id="PF00005">
    <property type="entry name" value="ABC_tran"/>
    <property type="match status" value="1"/>
</dbReference>
<keyword evidence="2" id="KW-0813">Transport</keyword>
<keyword evidence="4" id="KW-0547">Nucleotide-binding</keyword>
<gene>
    <name evidence="9" type="ORF">AXK60_02965</name>
    <name evidence="8" type="ORF">AXK61_01335</name>
</gene>
<dbReference type="InterPro" id="IPR050086">
    <property type="entry name" value="MetN_ABC_transporter-like"/>
</dbReference>
<comment type="subcellular location">
    <subcellularLocation>
        <location evidence="1">Cell membrane</location>
        <topology evidence="1">Peripheral membrane protein</topology>
    </subcellularLocation>
</comment>
<evidence type="ECO:0000256" key="5">
    <source>
        <dbReference type="ARBA" id="ARBA00022840"/>
    </source>
</evidence>
<dbReference type="AlphaFoldDB" id="A0A138AWK7"/>
<name>A0A138AWK7_9ACTN</name>
<keyword evidence="3" id="KW-1003">Cell membrane</keyword>
<evidence type="ECO:0000259" key="7">
    <source>
        <dbReference type="PROSITE" id="PS50893"/>
    </source>
</evidence>
<dbReference type="GO" id="GO:0005524">
    <property type="term" value="F:ATP binding"/>
    <property type="evidence" value="ECO:0007669"/>
    <property type="project" value="UniProtKB-KW"/>
</dbReference>
<keyword evidence="5 9" id="KW-0067">ATP-binding</keyword>
<reference evidence="10" key="2">
    <citation type="submission" date="2016-02" db="EMBL/GenBank/DDBJ databases">
        <authorList>
            <person name="Wen L."/>
            <person name="He K."/>
            <person name="Yang H."/>
        </authorList>
    </citation>
    <scope>NUCLEOTIDE SEQUENCE [LARGE SCALE GENOMIC DNA]</scope>
    <source>
        <strain evidence="10">JCM 15929</strain>
    </source>
</reference>
<dbReference type="EMBL" id="LSRE01000001">
    <property type="protein sequence ID" value="KXP01484.1"/>
    <property type="molecule type" value="Genomic_DNA"/>
</dbReference>
<dbReference type="PIRSF" id="PIRSF039085">
    <property type="entry name" value="ABC_ATPase_HisP"/>
    <property type="match status" value="1"/>
</dbReference>
<dbReference type="InterPro" id="IPR003439">
    <property type="entry name" value="ABC_transporter-like_ATP-bd"/>
</dbReference>
<evidence type="ECO:0000313" key="9">
    <source>
        <dbReference type="EMBL" id="KXP14847.1"/>
    </source>
</evidence>
<comment type="caution">
    <text evidence="9">The sequence shown here is derived from an EMBL/GenBank/DDBJ whole genome shotgun (WGS) entry which is preliminary data.</text>
</comment>
<dbReference type="SMART" id="SM00382">
    <property type="entry name" value="AAA"/>
    <property type="match status" value="1"/>
</dbReference>
<reference evidence="8 11" key="3">
    <citation type="submission" date="2016-02" db="EMBL/GenBank/DDBJ databases">
        <authorList>
            <person name="Teng J.L."/>
            <person name="Tang Y."/>
            <person name="Huang Y."/>
            <person name="Guo F."/>
            <person name="Wei W."/>
            <person name="Chen J.H."/>
            <person name="Wong S.Y."/>
            <person name="Lau S.K."/>
            <person name="Woo P.C."/>
        </authorList>
    </citation>
    <scope>NUCLEOTIDE SEQUENCE [LARGE SCALE GENOMIC DNA]</scope>
    <source>
        <strain evidence="8 11">JCM 13375</strain>
    </source>
</reference>
<dbReference type="InterPro" id="IPR003593">
    <property type="entry name" value="AAA+_ATPase"/>
</dbReference>
<keyword evidence="6" id="KW-0472">Membrane</keyword>
<dbReference type="PANTHER" id="PTHR43166">
    <property type="entry name" value="AMINO ACID IMPORT ATP-BINDING PROTEIN"/>
    <property type="match status" value="1"/>
</dbReference>
<dbReference type="SUPFAM" id="SSF52540">
    <property type="entry name" value="P-loop containing nucleoside triphosphate hydrolases"/>
    <property type="match status" value="1"/>
</dbReference>
<evidence type="ECO:0000313" key="11">
    <source>
        <dbReference type="Proteomes" id="UP000070409"/>
    </source>
</evidence>
<evidence type="ECO:0000256" key="6">
    <source>
        <dbReference type="ARBA" id="ARBA00023136"/>
    </source>
</evidence>
<feature type="domain" description="ABC transporter" evidence="7">
    <location>
        <begin position="10"/>
        <end position="254"/>
    </location>
</feature>
<dbReference type="InterPro" id="IPR017871">
    <property type="entry name" value="ABC_transporter-like_CS"/>
</dbReference>
<keyword evidence="11" id="KW-1185">Reference proteome</keyword>
<dbReference type="EMBL" id="LSRF01000001">
    <property type="protein sequence ID" value="KXP14847.1"/>
    <property type="molecule type" value="Genomic_DNA"/>
</dbReference>
<dbReference type="GO" id="GO:0016887">
    <property type="term" value="F:ATP hydrolysis activity"/>
    <property type="evidence" value="ECO:0007669"/>
    <property type="project" value="InterPro"/>
</dbReference>
<dbReference type="OrthoDB" id="4283894at2"/>
<proteinExistence type="predicted"/>
<dbReference type="InterPro" id="IPR027417">
    <property type="entry name" value="P-loop_NTPase"/>
</dbReference>
<sequence>MTAIDPRPRLEAVGLTKRFGHDDVLRGVDLTVAPGEVVSIIGPSGSGKSTLLRLLNHLEEPNSGVVRVDGELVGVRRRGDHLVALRERELRRQRARIGFVFQQFNLFPHLTAAENVARPQRLTLGRNRSEADGRARELLDRVGLGGHAGHYPGQLSGGQQQRVAIARALALDPDLILFDEPTSALDPELVGEVNAVIAELAAEGRTLVVVTHELAFARRISDRIVFLDRGRVVAVGSPSAVLDRPATDRTRTFLAHWTAKETA</sequence>
<evidence type="ECO:0000256" key="3">
    <source>
        <dbReference type="ARBA" id="ARBA00022475"/>
    </source>
</evidence>
<dbReference type="Gene3D" id="3.40.50.300">
    <property type="entry name" value="P-loop containing nucleotide triphosphate hydrolases"/>
    <property type="match status" value="1"/>
</dbReference>
<evidence type="ECO:0000256" key="2">
    <source>
        <dbReference type="ARBA" id="ARBA00022448"/>
    </source>
</evidence>
<evidence type="ECO:0000313" key="8">
    <source>
        <dbReference type="EMBL" id="KXP01484.1"/>
    </source>
</evidence>
<reference evidence="9" key="1">
    <citation type="submission" date="2016-02" db="EMBL/GenBank/DDBJ databases">
        <authorList>
            <person name="Teng J.L."/>
            <person name="Yang Y."/>
            <person name="Huang Y."/>
            <person name="Guo F."/>
            <person name="Wei W."/>
            <person name="Chen J.H."/>
            <person name="Wong S.Y."/>
            <person name="Lau S.K."/>
            <person name="Woo P.C."/>
        </authorList>
    </citation>
    <scope>NUCLEOTIDE SEQUENCE</scope>
    <source>
        <strain evidence="9">JCM 15929</strain>
    </source>
</reference>
<dbReference type="InterPro" id="IPR030679">
    <property type="entry name" value="ABC_ATPase_HisP-typ"/>
</dbReference>
<dbReference type="RefSeq" id="WP_068569459.1">
    <property type="nucleotide sequence ID" value="NZ_LSRE01000001.1"/>
</dbReference>
<dbReference type="PROSITE" id="PS50893">
    <property type="entry name" value="ABC_TRANSPORTER_2"/>
    <property type="match status" value="1"/>
</dbReference>
<organism evidence="9 10">
    <name type="scientific">Tsukamurella pseudospumae</name>
    <dbReference type="NCBI Taxonomy" id="239498"/>
    <lineage>
        <taxon>Bacteria</taxon>
        <taxon>Bacillati</taxon>
        <taxon>Actinomycetota</taxon>
        <taxon>Actinomycetes</taxon>
        <taxon>Mycobacteriales</taxon>
        <taxon>Tsukamurellaceae</taxon>
        <taxon>Tsukamurella</taxon>
    </lineage>
</organism>
<dbReference type="GO" id="GO:0005886">
    <property type="term" value="C:plasma membrane"/>
    <property type="evidence" value="ECO:0007669"/>
    <property type="project" value="UniProtKB-SubCell"/>
</dbReference>
<dbReference type="Proteomes" id="UP000070409">
    <property type="component" value="Unassembled WGS sequence"/>
</dbReference>
<dbReference type="STRING" id="239498.AXK60_02965"/>
<dbReference type="PANTHER" id="PTHR43166:SF35">
    <property type="entry name" value="L-CYSTINE IMPORT ATP-BINDING PROTEIN TCYN"/>
    <property type="match status" value="1"/>
</dbReference>
<dbReference type="Proteomes" id="UP000070258">
    <property type="component" value="Unassembled WGS sequence"/>
</dbReference>
<accession>A0A138AWK7</accession>
<dbReference type="PROSITE" id="PS00211">
    <property type="entry name" value="ABC_TRANSPORTER_1"/>
    <property type="match status" value="1"/>
</dbReference>
<evidence type="ECO:0000256" key="4">
    <source>
        <dbReference type="ARBA" id="ARBA00022741"/>
    </source>
</evidence>
<evidence type="ECO:0000256" key="1">
    <source>
        <dbReference type="ARBA" id="ARBA00004202"/>
    </source>
</evidence>
<evidence type="ECO:0000313" key="10">
    <source>
        <dbReference type="Proteomes" id="UP000070258"/>
    </source>
</evidence>
<protein>
    <submittedName>
        <fullName evidence="9">Ectoine/hydroxyectoine ABC transporter ATP-binding protein EhuA</fullName>
    </submittedName>
</protein>
<dbReference type="GO" id="GO:0015424">
    <property type="term" value="F:ABC-type amino acid transporter activity"/>
    <property type="evidence" value="ECO:0007669"/>
    <property type="project" value="InterPro"/>
</dbReference>